<dbReference type="PANTHER" id="PTHR12526:SF627">
    <property type="entry name" value="D-RHAMNOSYLTRANSFERASE WBPZ"/>
    <property type="match status" value="1"/>
</dbReference>
<organism evidence="2 3">
    <name type="scientific">Aquipluma nitroreducens</name>
    <dbReference type="NCBI Taxonomy" id="2010828"/>
    <lineage>
        <taxon>Bacteria</taxon>
        <taxon>Pseudomonadati</taxon>
        <taxon>Bacteroidota</taxon>
        <taxon>Bacteroidia</taxon>
        <taxon>Marinilabiliales</taxon>
        <taxon>Prolixibacteraceae</taxon>
        <taxon>Aquipluma</taxon>
    </lineage>
</organism>
<name>A0A5K7SG15_9BACT</name>
<evidence type="ECO:0000313" key="2">
    <source>
        <dbReference type="EMBL" id="BBE20572.1"/>
    </source>
</evidence>
<dbReference type="Proteomes" id="UP001193389">
    <property type="component" value="Chromosome"/>
</dbReference>
<dbReference type="EMBL" id="AP018694">
    <property type="protein sequence ID" value="BBE20572.1"/>
    <property type="molecule type" value="Genomic_DNA"/>
</dbReference>
<dbReference type="Gene3D" id="3.40.50.2000">
    <property type="entry name" value="Glycogen Phosphorylase B"/>
    <property type="match status" value="2"/>
</dbReference>
<dbReference type="PANTHER" id="PTHR12526">
    <property type="entry name" value="GLYCOSYLTRANSFERASE"/>
    <property type="match status" value="1"/>
</dbReference>
<sequence>MNTKRILCILQLPPPLHGVSLMNNYILNSKLIKSNFHIEIVDFRFAKSMKDLQKFSFSKIFKAIVYVYKIAKKVLIKKPDMVYFTLCPTGLGFYRDAFYVFILKLFGSKIVFHLHGKGIKQSAQKNFLRKWLYTWLFKNTFVICLSKKLADDISDVYKNTPYIVPNGIEVQPKFNRNVNQLNRSVPQILYLSNYIRNKGILILLEALEILKDQGYQFKARLVGAPTDLTIEFLENKITNQNLTEVVKIIGPRYGDNKFVEFQEADIFVFPTYNDAFPLVTIEAMQYCLPVISTFEGSIPDIVIDNETGFLVKTQDPQMLAEKIAILLNDKDLGIEMGKRGYERFMNNFTLNHFENKINEIFYEILGTH</sequence>
<evidence type="ECO:0000259" key="1">
    <source>
        <dbReference type="Pfam" id="PF00534"/>
    </source>
</evidence>
<dbReference type="KEGG" id="anf:AQPE_4766"/>
<dbReference type="Pfam" id="PF00534">
    <property type="entry name" value="Glycos_transf_1"/>
    <property type="match status" value="1"/>
</dbReference>
<keyword evidence="2" id="KW-0808">Transferase</keyword>
<keyword evidence="3" id="KW-1185">Reference proteome</keyword>
<proteinExistence type="predicted"/>
<evidence type="ECO:0000313" key="3">
    <source>
        <dbReference type="Proteomes" id="UP001193389"/>
    </source>
</evidence>
<gene>
    <name evidence="2" type="ORF">AQPE_4766</name>
</gene>
<feature type="domain" description="Glycosyl transferase family 1" evidence="1">
    <location>
        <begin position="175"/>
        <end position="343"/>
    </location>
</feature>
<dbReference type="CDD" id="cd03801">
    <property type="entry name" value="GT4_PimA-like"/>
    <property type="match status" value="1"/>
</dbReference>
<accession>A0A5K7SG15</accession>
<dbReference type="GO" id="GO:0016757">
    <property type="term" value="F:glycosyltransferase activity"/>
    <property type="evidence" value="ECO:0007669"/>
    <property type="project" value="InterPro"/>
</dbReference>
<dbReference type="AlphaFoldDB" id="A0A5K7SG15"/>
<dbReference type="InterPro" id="IPR001296">
    <property type="entry name" value="Glyco_trans_1"/>
</dbReference>
<dbReference type="RefSeq" id="WP_318348708.1">
    <property type="nucleotide sequence ID" value="NZ_AP018694.1"/>
</dbReference>
<protein>
    <submittedName>
        <fullName evidence="2">Glycosyl transferase, group 1 family protein</fullName>
    </submittedName>
</protein>
<reference evidence="2" key="1">
    <citation type="journal article" date="2020" name="Int. J. Syst. Evol. Microbiol.">
        <title>Aquipluma nitroreducens gen. nov. sp. nov., a novel facultatively anaerobic bacterium isolated from a freshwater lake.</title>
        <authorList>
            <person name="Watanabe M."/>
            <person name="Kojima H."/>
            <person name="Fukui M."/>
        </authorList>
    </citation>
    <scope>NUCLEOTIDE SEQUENCE</scope>
    <source>
        <strain evidence="2">MeG22</strain>
    </source>
</reference>
<dbReference type="SUPFAM" id="SSF53756">
    <property type="entry name" value="UDP-Glycosyltransferase/glycogen phosphorylase"/>
    <property type="match status" value="1"/>
</dbReference>